<feature type="transmembrane region" description="Helical" evidence="4">
    <location>
        <begin position="35"/>
        <end position="53"/>
    </location>
</feature>
<keyword evidence="4" id="KW-0472">Membrane</keyword>
<dbReference type="SUPFAM" id="SSF51126">
    <property type="entry name" value="Pectin lyase-like"/>
    <property type="match status" value="1"/>
</dbReference>
<evidence type="ECO:0000313" key="6">
    <source>
        <dbReference type="EMBL" id="VWB30084.1"/>
    </source>
</evidence>
<dbReference type="Pfam" id="PF13018">
    <property type="entry name" value="ESPR"/>
    <property type="match status" value="1"/>
</dbReference>
<proteinExistence type="predicted"/>
<dbReference type="InterPro" id="IPR050909">
    <property type="entry name" value="Bact_Autotransporter_VF"/>
</dbReference>
<keyword evidence="2" id="KW-0964">Secreted</keyword>
<dbReference type="PANTHER" id="PTHR12338">
    <property type="entry name" value="AUTOTRANSPORTER"/>
    <property type="match status" value="1"/>
</dbReference>
<dbReference type="Pfam" id="PF07581">
    <property type="entry name" value="Glug"/>
    <property type="match status" value="1"/>
</dbReference>
<sequence length="1052" mass="103769">MNKAYSLVWNDAQGGWCAVSETARRRGKTGSGKRLLAVGVSLLGLAATSAYALPTGGAVASGQADIATSADGKTMSINQHTDKLITNWQDFSVGGGERVSFKQPDAKSIALNRVIGTNGSQIHGQIDANGKVFVVNPNGVVFGAGAQVNVGGLVASTKDVSDKDFLASNYRFSGASGQSVENAGTIAATEGGSVALLGARVSNTGVIRAQAGNVALGAGNAFNVNFDGNGLLSLQVEGGAMDAQVHNGGLLKAEGGEVLMTARAANGLLNAVVNNSGTIEAQGLGTRDGKIVLDGGLVQVAGTLNAAGGEVTTRGRQVKVAADAQVDTRSTSGRTGTWTIESANANVDNADGALGGQTLSRTLGTTNVALTNTSGDVTVDGAVNWTSDHTLALTSQHGDVALKQAVTASGAKASVKANAAGEIRVDDKLALTGEQAHLELNSAKGHRFTQDNASATLSGRNASFSSNGEAYQVIHDVAGLRNVDRDLKGRYVLGNAIDGKNGAFQSIGANSAFDGVFDGLGNTVSRLKVNGSGASVGLFAENRGRIANLALDSIAVNGASTSIKTSMTIGGLAGANRGGTISNVRATQMSISSSGAGYSVAGGLVGENDAGVIDGGRFQGSIAGNDRTVNIGGIAGTNASSRIANSRADAEIRNVRSPSSTTTNLVGGLAGLSWDSTISDSSSAGRITVGDTVYAGGLVGHAVGGAIDRSHSSMAVSAGRAGMVGGAVGSNVHTALTNVSASGNVSATSGADVGGLVGRSDYATIRASSASGNVGATAGSRVGGFIGTNADSRISQSHATGNVTGSGAAATGGFAGVNDGGSVLANVSATGRAADAGRGVVGGLVGRNVGAILEGKAYGDVSAGNASSIGGLVAVNDGSIDHGASSGAVRGSQDSRIGGLVGTNRGRVVASGSTSDVVSGRGSYAGGLIGENLGKQTVVSGSTAGGTVTATDGLYVGGFVGANDGLIADSESSGTVYASGTYAGGFAGQNYGTIRSSRTSSKIDYRAQRRPLFAGGFAGFNAGSIESSQATGAASTEPFVDFNIGMIDGKSW</sequence>
<keyword evidence="4" id="KW-1133">Transmembrane helix</keyword>
<dbReference type="Pfam" id="PF05860">
    <property type="entry name" value="TPS"/>
    <property type="match status" value="1"/>
</dbReference>
<gene>
    <name evidence="6" type="ORF">BPA30113_01151</name>
</gene>
<evidence type="ECO:0000313" key="7">
    <source>
        <dbReference type="Proteomes" id="UP000494330"/>
    </source>
</evidence>
<dbReference type="AlphaFoldDB" id="A0A6P2IJS5"/>
<comment type="subcellular location">
    <subcellularLocation>
        <location evidence="1">Secreted</location>
    </subcellularLocation>
</comment>
<dbReference type="Gene3D" id="2.160.20.10">
    <property type="entry name" value="Single-stranded right-handed beta-helix, Pectin lyase-like"/>
    <property type="match status" value="1"/>
</dbReference>
<dbReference type="RefSeq" id="WP_174923082.1">
    <property type="nucleotide sequence ID" value="NZ_CABVQD010000002.1"/>
</dbReference>
<evidence type="ECO:0000256" key="3">
    <source>
        <dbReference type="ARBA" id="ARBA00022729"/>
    </source>
</evidence>
<dbReference type="PANTHER" id="PTHR12338:SF8">
    <property type="entry name" value="HEME_HEMOPEXIN-BINDING PROTEIN"/>
    <property type="match status" value="1"/>
</dbReference>
<dbReference type="NCBIfam" id="TIGR01901">
    <property type="entry name" value="adhes_NPXG"/>
    <property type="match status" value="1"/>
</dbReference>
<accession>A0A6P2IJS5</accession>
<evidence type="ECO:0000256" key="4">
    <source>
        <dbReference type="SAM" id="Phobius"/>
    </source>
</evidence>
<dbReference type="GO" id="GO:0005576">
    <property type="term" value="C:extracellular region"/>
    <property type="evidence" value="ECO:0007669"/>
    <property type="project" value="UniProtKB-SubCell"/>
</dbReference>
<dbReference type="Proteomes" id="UP000494330">
    <property type="component" value="Unassembled WGS sequence"/>
</dbReference>
<dbReference type="InterPro" id="IPR024973">
    <property type="entry name" value="ESPR"/>
</dbReference>
<dbReference type="InterPro" id="IPR011050">
    <property type="entry name" value="Pectin_lyase_fold/virulence"/>
</dbReference>
<name>A0A6P2IJS5_9BURK</name>
<dbReference type="InterPro" id="IPR008638">
    <property type="entry name" value="FhaB/CdiA-like_TPS"/>
</dbReference>
<keyword evidence="4" id="KW-0812">Transmembrane</keyword>
<evidence type="ECO:0000256" key="2">
    <source>
        <dbReference type="ARBA" id="ARBA00022525"/>
    </source>
</evidence>
<keyword evidence="3" id="KW-0732">Signal</keyword>
<evidence type="ECO:0000259" key="5">
    <source>
        <dbReference type="SMART" id="SM00912"/>
    </source>
</evidence>
<reference evidence="6 7" key="1">
    <citation type="submission" date="2019-09" db="EMBL/GenBank/DDBJ databases">
        <authorList>
            <person name="Depoorter E."/>
        </authorList>
    </citation>
    <scope>NUCLEOTIDE SEQUENCE [LARGE SCALE GENOMIC DNA]</scope>
    <source>
        <strain evidence="6">LMG 30113</strain>
    </source>
</reference>
<protein>
    <submittedName>
        <fullName evidence="6">Filamentous hemagglutinin</fullName>
    </submittedName>
</protein>
<keyword evidence="7" id="KW-1185">Reference proteome</keyword>
<dbReference type="EMBL" id="CABVQD010000002">
    <property type="protein sequence ID" value="VWB30084.1"/>
    <property type="molecule type" value="Genomic_DNA"/>
</dbReference>
<organism evidence="6 7">
    <name type="scientific">Burkholderia paludis</name>
    <dbReference type="NCBI Taxonomy" id="1506587"/>
    <lineage>
        <taxon>Bacteria</taxon>
        <taxon>Pseudomonadati</taxon>
        <taxon>Pseudomonadota</taxon>
        <taxon>Betaproteobacteria</taxon>
        <taxon>Burkholderiales</taxon>
        <taxon>Burkholderiaceae</taxon>
        <taxon>Burkholderia</taxon>
        <taxon>Burkholderia cepacia complex</taxon>
    </lineage>
</organism>
<dbReference type="SMART" id="SM00912">
    <property type="entry name" value="Haemagg_act"/>
    <property type="match status" value="1"/>
</dbReference>
<dbReference type="InterPro" id="IPR011493">
    <property type="entry name" value="GLUG"/>
</dbReference>
<evidence type="ECO:0000256" key="1">
    <source>
        <dbReference type="ARBA" id="ARBA00004613"/>
    </source>
</evidence>
<feature type="domain" description="Filamentous haemagglutinin FhaB/tRNA nuclease CdiA-like TPS" evidence="5">
    <location>
        <begin position="50"/>
        <end position="164"/>
    </location>
</feature>
<dbReference type="Gene3D" id="2.160.20.110">
    <property type="match status" value="3"/>
</dbReference>
<dbReference type="InterPro" id="IPR012334">
    <property type="entry name" value="Pectin_lyas_fold"/>
</dbReference>